<evidence type="ECO:0000256" key="2">
    <source>
        <dbReference type="ARBA" id="ARBA00006285"/>
    </source>
</evidence>
<feature type="domain" description="Beta-hexosaminidase eukaryotic type N-terminal" evidence="11">
    <location>
        <begin position="18"/>
        <end position="183"/>
    </location>
</feature>
<dbReference type="PIRSF" id="PIRSF001093">
    <property type="entry name" value="B-hxosamndse_ab_euk"/>
    <property type="match status" value="1"/>
</dbReference>
<comment type="caution">
    <text evidence="12">The sequence shown here is derived from an EMBL/GenBank/DDBJ whole genome shotgun (WGS) entry which is preliminary data.</text>
</comment>
<dbReference type="FunFam" id="3.20.20.80:FF:000063">
    <property type="entry name" value="Beta-hexosaminidase"/>
    <property type="match status" value="1"/>
</dbReference>
<evidence type="ECO:0000259" key="11">
    <source>
        <dbReference type="Pfam" id="PF14845"/>
    </source>
</evidence>
<dbReference type="GO" id="GO:0005975">
    <property type="term" value="P:carbohydrate metabolic process"/>
    <property type="evidence" value="ECO:0007669"/>
    <property type="project" value="InterPro"/>
</dbReference>
<name>A0A8T9CK48_9HELO</name>
<dbReference type="InterPro" id="IPR017853">
    <property type="entry name" value="GH"/>
</dbReference>
<dbReference type="SUPFAM" id="SSF51445">
    <property type="entry name" value="(Trans)glycosidases"/>
    <property type="match status" value="1"/>
</dbReference>
<dbReference type="Pfam" id="PF00728">
    <property type="entry name" value="Glyco_hydro_20"/>
    <property type="match status" value="1"/>
</dbReference>
<evidence type="ECO:0000256" key="1">
    <source>
        <dbReference type="ARBA" id="ARBA00001231"/>
    </source>
</evidence>
<feature type="chain" id="PRO_5035834664" description="Beta-hexosaminidase" evidence="9">
    <location>
        <begin position="18"/>
        <end position="597"/>
    </location>
</feature>
<dbReference type="GO" id="GO:0030203">
    <property type="term" value="P:glycosaminoglycan metabolic process"/>
    <property type="evidence" value="ECO:0007669"/>
    <property type="project" value="TreeGrafter"/>
</dbReference>
<proteinExistence type="inferred from homology"/>
<organism evidence="12 13">
    <name type="scientific">Lachnellula suecica</name>
    <dbReference type="NCBI Taxonomy" id="602035"/>
    <lineage>
        <taxon>Eukaryota</taxon>
        <taxon>Fungi</taxon>
        <taxon>Dikarya</taxon>
        <taxon>Ascomycota</taxon>
        <taxon>Pezizomycotina</taxon>
        <taxon>Leotiomycetes</taxon>
        <taxon>Helotiales</taxon>
        <taxon>Lachnaceae</taxon>
        <taxon>Lachnellula</taxon>
    </lineage>
</organism>
<dbReference type="PANTHER" id="PTHR22600:SF58">
    <property type="entry name" value="BETA-HEXOSAMINIDASE"/>
    <property type="match status" value="1"/>
</dbReference>
<gene>
    <name evidence="12" type="ORF">LSUE1_G000177</name>
</gene>
<dbReference type="InterPro" id="IPR029018">
    <property type="entry name" value="Hex-like_dom2"/>
</dbReference>
<evidence type="ECO:0000256" key="8">
    <source>
        <dbReference type="PIRSR" id="PIRSR001093-1"/>
    </source>
</evidence>
<dbReference type="GO" id="GO:0016020">
    <property type="term" value="C:membrane"/>
    <property type="evidence" value="ECO:0007669"/>
    <property type="project" value="TreeGrafter"/>
</dbReference>
<feature type="domain" description="Glycoside hydrolase family 20 catalytic" evidence="10">
    <location>
        <begin position="208"/>
        <end position="547"/>
    </location>
</feature>
<evidence type="ECO:0000256" key="9">
    <source>
        <dbReference type="SAM" id="SignalP"/>
    </source>
</evidence>
<keyword evidence="4 7" id="KW-0378">Hydrolase</keyword>
<dbReference type="EMBL" id="QGMK01000006">
    <property type="protein sequence ID" value="TVY85482.1"/>
    <property type="molecule type" value="Genomic_DNA"/>
</dbReference>
<accession>A0A8T9CK48</accession>
<sequence>MWSPFCLMFVLACQVLAIWPAPKSLSTGSSVLWIEPSVQITYNGGAVRWIPIRNDVLSSDTEQTLGEQVPYANGSQNGITSKAIVLQAVNRSLEVLFSQNLVPWKLVARGELSELEPAADSAQTCIKTITITQTGTDNSSSFKPLAGQVDESYNISIATDGTASITAVSYVGVLHALESFLQLFYQHSAGAGIYTNLAPIEISDAPKFQHRALNMDVSRNWYGVDDILKTIDAISWNKFNILHLHVSDAQSWPMEVPSIPELAQKGAYQAGLTYSPDDIKNIQTYAIARGVEVIIEFDMPGHTTSIGFSHPELIAAFNAMPWDTYCAEPPCGSLKLNSPAVYDFLEKLFADVLPRVSPYSSYFHTGGDEVNVNAYLLDDTVNSNDTAVIQPLIQKLVDRNHDQIRKAGLTPMVWEEMLLQWNITLGDDVVVQAWQSDEAVSAVTGKGHKVVGGNYNFWYLDCGKGQWLNFGNGASFQTYYPFNDYCSPTKSWRLVYSYDPLAGVPENETHLVLGAEVHIWSEQTDPVNLDSTIWPRASAAGEILWSGRQDASGQNRSQITAAPRLAEMRERMLNRGIQVGPVQMIFCTQSNATECAL</sequence>
<reference evidence="12 13" key="1">
    <citation type="submission" date="2018-05" db="EMBL/GenBank/DDBJ databases">
        <title>Genome sequencing and assembly of the regulated plant pathogen Lachnellula willkommii and related sister species for the development of diagnostic species identification markers.</title>
        <authorList>
            <person name="Giroux E."/>
            <person name="Bilodeau G."/>
        </authorList>
    </citation>
    <scope>NUCLEOTIDE SEQUENCE [LARGE SCALE GENOMIC DNA]</scope>
    <source>
        <strain evidence="12 13">CBS 268.59</strain>
    </source>
</reference>
<dbReference type="CDD" id="cd06562">
    <property type="entry name" value="GH20_HexA_HexB-like"/>
    <property type="match status" value="1"/>
</dbReference>
<keyword evidence="13" id="KW-1185">Reference proteome</keyword>
<dbReference type="PANTHER" id="PTHR22600">
    <property type="entry name" value="BETA-HEXOSAMINIDASE"/>
    <property type="match status" value="1"/>
</dbReference>
<dbReference type="OrthoDB" id="428480at2759"/>
<evidence type="ECO:0000259" key="10">
    <source>
        <dbReference type="Pfam" id="PF00728"/>
    </source>
</evidence>
<dbReference type="SUPFAM" id="SSF55545">
    <property type="entry name" value="beta-N-acetylhexosaminidase-like domain"/>
    <property type="match status" value="1"/>
</dbReference>
<dbReference type="Gene3D" id="3.20.20.80">
    <property type="entry name" value="Glycosidases"/>
    <property type="match status" value="1"/>
</dbReference>
<keyword evidence="5" id="KW-0325">Glycoprotein</keyword>
<dbReference type="PRINTS" id="PR00738">
    <property type="entry name" value="GLHYDRLASE20"/>
</dbReference>
<comment type="similarity">
    <text evidence="2 7">Belongs to the glycosyl hydrolase 20 family.</text>
</comment>
<feature type="active site" description="Proton donor" evidence="8">
    <location>
        <position position="369"/>
    </location>
</feature>
<keyword evidence="6 7" id="KW-0326">Glycosidase</keyword>
<dbReference type="InterPro" id="IPR015883">
    <property type="entry name" value="Glyco_hydro_20_cat"/>
</dbReference>
<dbReference type="Gene3D" id="3.30.379.10">
    <property type="entry name" value="Chitobiase/beta-hexosaminidase domain 2-like"/>
    <property type="match status" value="1"/>
</dbReference>
<comment type="catalytic activity">
    <reaction evidence="1 7">
        <text>Hydrolysis of terminal non-reducing N-acetyl-D-hexosamine residues in N-acetyl-beta-D-hexosaminides.</text>
        <dbReference type="EC" id="3.2.1.52"/>
    </reaction>
</comment>
<protein>
    <recommendedName>
        <fullName evidence="7">Beta-hexosaminidase</fullName>
        <ecNumber evidence="7">3.2.1.52</ecNumber>
    </recommendedName>
</protein>
<keyword evidence="3 9" id="KW-0732">Signal</keyword>
<evidence type="ECO:0000313" key="12">
    <source>
        <dbReference type="EMBL" id="TVY85482.1"/>
    </source>
</evidence>
<evidence type="ECO:0000256" key="6">
    <source>
        <dbReference type="ARBA" id="ARBA00023295"/>
    </source>
</evidence>
<feature type="signal peptide" evidence="9">
    <location>
        <begin position="1"/>
        <end position="17"/>
    </location>
</feature>
<evidence type="ECO:0000313" key="13">
    <source>
        <dbReference type="Proteomes" id="UP000469558"/>
    </source>
</evidence>
<dbReference type="AlphaFoldDB" id="A0A8T9CK48"/>
<dbReference type="InterPro" id="IPR025705">
    <property type="entry name" value="Beta_hexosaminidase_sua/sub"/>
</dbReference>
<dbReference type="Pfam" id="PF14845">
    <property type="entry name" value="Glycohydro_20b2"/>
    <property type="match status" value="1"/>
</dbReference>
<evidence type="ECO:0000256" key="7">
    <source>
        <dbReference type="PIRNR" id="PIRNR001093"/>
    </source>
</evidence>
<evidence type="ECO:0000256" key="4">
    <source>
        <dbReference type="ARBA" id="ARBA00022801"/>
    </source>
</evidence>
<dbReference type="Proteomes" id="UP000469558">
    <property type="component" value="Unassembled WGS sequence"/>
</dbReference>
<dbReference type="InterPro" id="IPR029019">
    <property type="entry name" value="HEX_eukaryotic_N"/>
</dbReference>
<dbReference type="EC" id="3.2.1.52" evidence="7"/>
<evidence type="ECO:0000256" key="5">
    <source>
        <dbReference type="ARBA" id="ARBA00023180"/>
    </source>
</evidence>
<dbReference type="GO" id="GO:0016231">
    <property type="term" value="F:beta-N-acetylglucosaminidase activity"/>
    <property type="evidence" value="ECO:0007669"/>
    <property type="project" value="TreeGrafter"/>
</dbReference>
<evidence type="ECO:0000256" key="3">
    <source>
        <dbReference type="ARBA" id="ARBA00022729"/>
    </source>
</evidence>